<dbReference type="Pfam" id="PF06172">
    <property type="entry name" value="Cupin_5"/>
    <property type="match status" value="1"/>
</dbReference>
<comment type="caution">
    <text evidence="11">The sequence shown here is derived from an EMBL/GenBank/DDBJ whole genome shotgun (WGS) entry which is preliminary data.</text>
</comment>
<dbReference type="OrthoDB" id="10009520at2759"/>
<evidence type="ECO:0000256" key="5">
    <source>
        <dbReference type="ARBA" id="ARBA00022786"/>
    </source>
</evidence>
<evidence type="ECO:0000313" key="11">
    <source>
        <dbReference type="EMBL" id="KAI0495954.1"/>
    </source>
</evidence>
<dbReference type="PROSITE" id="PS51873">
    <property type="entry name" value="TRIAD"/>
    <property type="match status" value="1"/>
</dbReference>
<keyword evidence="1" id="KW-0808">Transferase</keyword>
<feature type="domain" description="RING-type" evidence="9">
    <location>
        <begin position="122"/>
        <end position="167"/>
    </location>
</feature>
<dbReference type="InterPro" id="IPR002867">
    <property type="entry name" value="IBR_dom"/>
</dbReference>
<organism evidence="11 12">
    <name type="scientific">Dendrobium nobile</name>
    <name type="common">Orchid</name>
    <dbReference type="NCBI Taxonomy" id="94219"/>
    <lineage>
        <taxon>Eukaryota</taxon>
        <taxon>Viridiplantae</taxon>
        <taxon>Streptophyta</taxon>
        <taxon>Embryophyta</taxon>
        <taxon>Tracheophyta</taxon>
        <taxon>Spermatophyta</taxon>
        <taxon>Magnoliopsida</taxon>
        <taxon>Liliopsida</taxon>
        <taxon>Asparagales</taxon>
        <taxon>Orchidaceae</taxon>
        <taxon>Epidendroideae</taxon>
        <taxon>Malaxideae</taxon>
        <taxon>Dendrobiinae</taxon>
        <taxon>Dendrobium</taxon>
    </lineage>
</organism>
<dbReference type="PROSITE" id="PS50089">
    <property type="entry name" value="ZF_RING_2"/>
    <property type="match status" value="1"/>
</dbReference>
<sequence>MRPPKPRAGLQGGSDPPLPPHKRPTDQIREVLDLMAEFGQTLKSKRNLPGTSSQVGVLLGPRDDPGLGKSLDGFQFRQPAETQKTTDALYSRHIPGIEGDPDCNKHYHQGSSSAPIQRMRDCRICMQPMPLSKFFLIKGCLHSYCSRCLRSYIKTKVNMKATLIKCPDPACKDIELEPLACKLIITKEVFDRWCDLLSESSVRVKFYCPFKDCSALLIDERGQEVMQESECPHCHRLFCAHCGVPWHSGLSCSEFLKTENHEDKTLINLAQKSKWQRCPNCKFYVERTSGCMFIQCSSALGTESAGAVPPSAMDAHQRWRKITTVKNANDLLMVSWEPEKALMSSLKKASEIAALLHLKPHPDGGFYSETLRDSSIILNKSQLPPKYKVDRPISSAIFFLLPSGSKSFLHRLPCAETFHFYMGEPHTVFELHDNGQIKLTILSQDLEAGHKLQYTVPPNVWFCSFPTLDVQSFSSDGSVVVKAPYRDPELYYSLVGVTCAPAFQFEDSETATFDEMITIAPKANSFLKYLIRP</sequence>
<dbReference type="SMART" id="SM00647">
    <property type="entry name" value="IBR"/>
    <property type="match status" value="1"/>
</dbReference>
<evidence type="ECO:0000256" key="2">
    <source>
        <dbReference type="ARBA" id="ARBA00022723"/>
    </source>
</evidence>
<dbReference type="Gene3D" id="2.60.120.10">
    <property type="entry name" value="Jelly Rolls"/>
    <property type="match status" value="1"/>
</dbReference>
<dbReference type="SMR" id="A0A8T3AIS6"/>
<evidence type="ECO:0000256" key="3">
    <source>
        <dbReference type="ARBA" id="ARBA00022737"/>
    </source>
</evidence>
<dbReference type="InterPro" id="IPR044066">
    <property type="entry name" value="TRIAD_supradom"/>
</dbReference>
<dbReference type="PANTHER" id="PTHR33387:SF3">
    <property type="entry name" value="DUF985 DOMAIN-CONTAINING PROTEIN"/>
    <property type="match status" value="1"/>
</dbReference>
<dbReference type="InterPro" id="IPR014710">
    <property type="entry name" value="RmlC-like_jellyroll"/>
</dbReference>
<dbReference type="InterPro" id="IPR017907">
    <property type="entry name" value="Znf_RING_CS"/>
</dbReference>
<dbReference type="CDD" id="cd06121">
    <property type="entry name" value="cupin_YML079wp"/>
    <property type="match status" value="1"/>
</dbReference>
<dbReference type="InterPro" id="IPR001841">
    <property type="entry name" value="Znf_RING"/>
</dbReference>
<dbReference type="Proteomes" id="UP000829196">
    <property type="component" value="Unassembled WGS sequence"/>
</dbReference>
<keyword evidence="2" id="KW-0479">Metal-binding</keyword>
<dbReference type="GO" id="GO:0008270">
    <property type="term" value="F:zinc ion binding"/>
    <property type="evidence" value="ECO:0007669"/>
    <property type="project" value="UniProtKB-KW"/>
</dbReference>
<dbReference type="SUPFAM" id="SSF51182">
    <property type="entry name" value="RmlC-like cupins"/>
    <property type="match status" value="1"/>
</dbReference>
<evidence type="ECO:0000256" key="1">
    <source>
        <dbReference type="ARBA" id="ARBA00022679"/>
    </source>
</evidence>
<proteinExistence type="predicted"/>
<dbReference type="PROSITE" id="PS00518">
    <property type="entry name" value="ZF_RING_1"/>
    <property type="match status" value="1"/>
</dbReference>
<reference evidence="11" key="1">
    <citation type="journal article" date="2022" name="Front. Genet.">
        <title>Chromosome-Scale Assembly of the Dendrobium nobile Genome Provides Insights Into the Molecular Mechanism of the Biosynthesis of the Medicinal Active Ingredient of Dendrobium.</title>
        <authorList>
            <person name="Xu Q."/>
            <person name="Niu S.-C."/>
            <person name="Li K.-L."/>
            <person name="Zheng P.-J."/>
            <person name="Zhang X.-J."/>
            <person name="Jia Y."/>
            <person name="Liu Y."/>
            <person name="Niu Y.-X."/>
            <person name="Yu L.-H."/>
            <person name="Chen D.-F."/>
            <person name="Zhang G.-Q."/>
        </authorList>
    </citation>
    <scope>NUCLEOTIDE SEQUENCE</scope>
    <source>
        <tissue evidence="11">Leaf</tissue>
    </source>
</reference>
<keyword evidence="12" id="KW-1185">Reference proteome</keyword>
<evidence type="ECO:0000256" key="8">
    <source>
        <dbReference type="SAM" id="MobiDB-lite"/>
    </source>
</evidence>
<dbReference type="Gene3D" id="3.30.40.10">
    <property type="entry name" value="Zinc/RING finger domain, C3HC4 (zinc finger)"/>
    <property type="match status" value="1"/>
</dbReference>
<keyword evidence="5" id="KW-0833">Ubl conjugation pathway</keyword>
<dbReference type="AlphaFoldDB" id="A0A8T3AIS6"/>
<dbReference type="CDD" id="cd22582">
    <property type="entry name" value="BRcat_RBR_unk"/>
    <property type="match status" value="1"/>
</dbReference>
<name>A0A8T3AIS6_DENNO</name>
<evidence type="ECO:0000259" key="9">
    <source>
        <dbReference type="PROSITE" id="PS50089"/>
    </source>
</evidence>
<accession>A0A8T3AIS6</accession>
<feature type="region of interest" description="Disordered" evidence="8">
    <location>
        <begin position="1"/>
        <end position="26"/>
    </location>
</feature>
<feature type="domain" description="RING-type" evidence="10">
    <location>
        <begin position="118"/>
        <end position="322"/>
    </location>
</feature>
<keyword evidence="3" id="KW-0677">Repeat</keyword>
<evidence type="ECO:0000259" key="10">
    <source>
        <dbReference type="PROSITE" id="PS51873"/>
    </source>
</evidence>
<dbReference type="Pfam" id="PF01485">
    <property type="entry name" value="IBR"/>
    <property type="match status" value="1"/>
</dbReference>
<dbReference type="FunFam" id="3.30.40.10:FF:000230">
    <property type="entry name" value="RBR-type E3 ubiquitin transferase"/>
    <property type="match status" value="1"/>
</dbReference>
<protein>
    <submittedName>
        <fullName evidence="11">Uncharacterized protein</fullName>
    </submittedName>
</protein>
<evidence type="ECO:0000256" key="6">
    <source>
        <dbReference type="ARBA" id="ARBA00022833"/>
    </source>
</evidence>
<dbReference type="InterPro" id="IPR009327">
    <property type="entry name" value="Cupin_DUF985"/>
</dbReference>
<evidence type="ECO:0000256" key="7">
    <source>
        <dbReference type="PROSITE-ProRule" id="PRU00175"/>
    </source>
</evidence>
<dbReference type="GO" id="GO:0016740">
    <property type="term" value="F:transferase activity"/>
    <property type="evidence" value="ECO:0007669"/>
    <property type="project" value="UniProtKB-KW"/>
</dbReference>
<keyword evidence="4 7" id="KW-0863">Zinc-finger</keyword>
<dbReference type="InterPro" id="IPR013083">
    <property type="entry name" value="Znf_RING/FYVE/PHD"/>
</dbReference>
<dbReference type="Gene3D" id="1.20.120.1750">
    <property type="match status" value="1"/>
</dbReference>
<dbReference type="InterPro" id="IPR039935">
    <property type="entry name" value="YML079W-like"/>
</dbReference>
<dbReference type="EMBL" id="JAGYWB010000016">
    <property type="protein sequence ID" value="KAI0495954.1"/>
    <property type="molecule type" value="Genomic_DNA"/>
</dbReference>
<evidence type="ECO:0000256" key="4">
    <source>
        <dbReference type="ARBA" id="ARBA00022771"/>
    </source>
</evidence>
<dbReference type="PANTHER" id="PTHR33387">
    <property type="entry name" value="RMLC-LIKE JELLY ROLL FOLD PROTEIN"/>
    <property type="match status" value="1"/>
</dbReference>
<gene>
    <name evidence="11" type="ORF">KFK09_022261</name>
</gene>
<keyword evidence="6" id="KW-0862">Zinc</keyword>
<dbReference type="SUPFAM" id="SSF57850">
    <property type="entry name" value="RING/U-box"/>
    <property type="match status" value="3"/>
</dbReference>
<evidence type="ECO:0000313" key="12">
    <source>
        <dbReference type="Proteomes" id="UP000829196"/>
    </source>
</evidence>
<dbReference type="InterPro" id="IPR011051">
    <property type="entry name" value="RmlC_Cupin_sf"/>
</dbReference>